<evidence type="ECO:0000313" key="2">
    <source>
        <dbReference type="Proteomes" id="UP000076023"/>
    </source>
</evidence>
<organism evidence="1 2">
    <name type="scientific">Terrimicrobium sacchariphilum</name>
    <dbReference type="NCBI Taxonomy" id="690879"/>
    <lineage>
        <taxon>Bacteria</taxon>
        <taxon>Pseudomonadati</taxon>
        <taxon>Verrucomicrobiota</taxon>
        <taxon>Terrimicrobiia</taxon>
        <taxon>Terrimicrobiales</taxon>
        <taxon>Terrimicrobiaceae</taxon>
        <taxon>Terrimicrobium</taxon>
    </lineage>
</organism>
<dbReference type="InParanoid" id="A0A146GCY9"/>
<reference evidence="2" key="1">
    <citation type="journal article" date="2017" name="Genome Announc.">
        <title>Draft Genome Sequence of Terrimicrobium sacchariphilum NM-5T, a Facultative Anaerobic Soil Bacterium of the Class Spartobacteria.</title>
        <authorList>
            <person name="Qiu Y.L."/>
            <person name="Tourlousse D.M."/>
            <person name="Matsuura N."/>
            <person name="Ohashi A."/>
            <person name="Sekiguchi Y."/>
        </authorList>
    </citation>
    <scope>NUCLEOTIDE SEQUENCE [LARGE SCALE GENOMIC DNA]</scope>
    <source>
        <strain evidence="2">NM-5</strain>
    </source>
</reference>
<proteinExistence type="predicted"/>
<dbReference type="Proteomes" id="UP000076023">
    <property type="component" value="Unassembled WGS sequence"/>
</dbReference>
<evidence type="ECO:0000313" key="1">
    <source>
        <dbReference type="EMBL" id="GAT35190.1"/>
    </source>
</evidence>
<sequence length="50" mass="5605">MTTLDILLHHRADWAGQFKWLGRALLDGPCTNAFSHYINLALHLCGADVK</sequence>
<protein>
    <submittedName>
        <fullName evidence="1">Uncharacterized protein</fullName>
    </submittedName>
</protein>
<dbReference type="EMBL" id="BDCO01000003">
    <property type="protein sequence ID" value="GAT35190.1"/>
    <property type="molecule type" value="Genomic_DNA"/>
</dbReference>
<name>A0A146GCY9_TERSA</name>
<accession>A0A146GCY9</accession>
<dbReference type="AlphaFoldDB" id="A0A146GCY9"/>
<comment type="caution">
    <text evidence="1">The sequence shown here is derived from an EMBL/GenBank/DDBJ whole genome shotgun (WGS) entry which is preliminary data.</text>
</comment>
<keyword evidence="2" id="KW-1185">Reference proteome</keyword>
<dbReference type="STRING" id="690879.TSACC_3254"/>
<gene>
    <name evidence="1" type="ORF">TSACC_3254</name>
</gene>